<feature type="transmembrane region" description="Helical" evidence="6">
    <location>
        <begin position="280"/>
        <end position="298"/>
    </location>
</feature>
<gene>
    <name evidence="8" type="ORF">PHISCL_02065</name>
</gene>
<evidence type="ECO:0000256" key="5">
    <source>
        <dbReference type="ARBA" id="ARBA00023136"/>
    </source>
</evidence>
<dbReference type="AlphaFoldDB" id="A0A3A2ZR17"/>
<proteinExistence type="predicted"/>
<evidence type="ECO:0000256" key="3">
    <source>
        <dbReference type="ARBA" id="ARBA00022692"/>
    </source>
</evidence>
<dbReference type="Gene3D" id="1.20.1250.20">
    <property type="entry name" value="MFS general substrate transporter like domains"/>
    <property type="match status" value="2"/>
</dbReference>
<keyword evidence="2" id="KW-0813">Transport</keyword>
<evidence type="ECO:0000256" key="6">
    <source>
        <dbReference type="SAM" id="Phobius"/>
    </source>
</evidence>
<feature type="transmembrane region" description="Helical" evidence="6">
    <location>
        <begin position="171"/>
        <end position="193"/>
    </location>
</feature>
<dbReference type="PROSITE" id="PS50850">
    <property type="entry name" value="MFS"/>
    <property type="match status" value="1"/>
</dbReference>
<dbReference type="InterPro" id="IPR020846">
    <property type="entry name" value="MFS_dom"/>
</dbReference>
<comment type="subcellular location">
    <subcellularLocation>
        <location evidence="1">Membrane</location>
        <topology evidence="1">Multi-pass membrane protein</topology>
    </subcellularLocation>
</comment>
<protein>
    <submittedName>
        <fullName evidence="8">Major Facilitator Superfamily</fullName>
    </submittedName>
</protein>
<dbReference type="GO" id="GO:0022857">
    <property type="term" value="F:transmembrane transporter activity"/>
    <property type="evidence" value="ECO:0007669"/>
    <property type="project" value="InterPro"/>
</dbReference>
<keyword evidence="3 6" id="KW-0812">Transmembrane</keyword>
<dbReference type="FunFam" id="1.20.1250.20:FF:000057">
    <property type="entry name" value="MFS general substrate transporter"/>
    <property type="match status" value="1"/>
</dbReference>
<dbReference type="FunFam" id="1.20.1250.20:FF:000394">
    <property type="entry name" value="MFS general substrate transporter"/>
    <property type="match status" value="1"/>
</dbReference>
<dbReference type="InterPro" id="IPR011701">
    <property type="entry name" value="MFS"/>
</dbReference>
<evidence type="ECO:0000256" key="4">
    <source>
        <dbReference type="ARBA" id="ARBA00022989"/>
    </source>
</evidence>
<keyword evidence="5 6" id="KW-0472">Membrane</keyword>
<feature type="transmembrane region" description="Helical" evidence="6">
    <location>
        <begin position="82"/>
        <end position="104"/>
    </location>
</feature>
<feature type="transmembrane region" description="Helical" evidence="6">
    <location>
        <begin position="318"/>
        <end position="336"/>
    </location>
</feature>
<keyword evidence="9" id="KW-1185">Reference proteome</keyword>
<evidence type="ECO:0000313" key="9">
    <source>
        <dbReference type="Proteomes" id="UP000266188"/>
    </source>
</evidence>
<dbReference type="InterPro" id="IPR036259">
    <property type="entry name" value="MFS_trans_sf"/>
</dbReference>
<feature type="transmembrane region" description="Helical" evidence="6">
    <location>
        <begin position="205"/>
        <end position="227"/>
    </location>
</feature>
<dbReference type="OrthoDB" id="2985014at2759"/>
<dbReference type="SUPFAM" id="SSF103473">
    <property type="entry name" value="MFS general substrate transporter"/>
    <property type="match status" value="1"/>
</dbReference>
<reference evidence="9" key="1">
    <citation type="submission" date="2017-02" db="EMBL/GenBank/DDBJ databases">
        <authorList>
            <person name="Tafer H."/>
            <person name="Lopandic K."/>
        </authorList>
    </citation>
    <scope>NUCLEOTIDE SEQUENCE [LARGE SCALE GENOMIC DNA]</scope>
    <source>
        <strain evidence="9">CBS 366.77</strain>
    </source>
</reference>
<evidence type="ECO:0000256" key="2">
    <source>
        <dbReference type="ARBA" id="ARBA00022448"/>
    </source>
</evidence>
<accession>A0A3A2ZR17</accession>
<feature type="transmembrane region" description="Helical" evidence="6">
    <location>
        <begin position="348"/>
        <end position="368"/>
    </location>
</feature>
<dbReference type="Proteomes" id="UP000266188">
    <property type="component" value="Unassembled WGS sequence"/>
</dbReference>
<feature type="transmembrane region" description="Helical" evidence="6">
    <location>
        <begin position="136"/>
        <end position="159"/>
    </location>
</feature>
<name>A0A3A2ZR17_9EURO</name>
<feature type="transmembrane region" description="Helical" evidence="6">
    <location>
        <begin position="111"/>
        <end position="130"/>
    </location>
</feature>
<evidence type="ECO:0000313" key="8">
    <source>
        <dbReference type="EMBL" id="RJE25598.1"/>
    </source>
</evidence>
<comment type="caution">
    <text evidence="8">The sequence shown here is derived from an EMBL/GenBank/DDBJ whole genome shotgun (WGS) entry which is preliminary data.</text>
</comment>
<keyword evidence="4 6" id="KW-1133">Transmembrane helix</keyword>
<dbReference type="GO" id="GO:0016020">
    <property type="term" value="C:membrane"/>
    <property type="evidence" value="ECO:0007669"/>
    <property type="project" value="UniProtKB-SubCell"/>
</dbReference>
<feature type="transmembrane region" description="Helical" evidence="6">
    <location>
        <begin position="406"/>
        <end position="423"/>
    </location>
</feature>
<feature type="transmembrane region" description="Helical" evidence="6">
    <location>
        <begin position="435"/>
        <end position="460"/>
    </location>
</feature>
<dbReference type="Pfam" id="PF07690">
    <property type="entry name" value="MFS_1"/>
    <property type="match status" value="1"/>
</dbReference>
<evidence type="ECO:0000259" key="7">
    <source>
        <dbReference type="PROSITE" id="PS50850"/>
    </source>
</evidence>
<evidence type="ECO:0000256" key="1">
    <source>
        <dbReference type="ARBA" id="ARBA00004141"/>
    </source>
</evidence>
<sequence>MDASDFEDQVKKISSHEIENVDTADAVSFSPEEEKALARKIDFTLLPMIWVMYLLSYLDRTNIGNAKISGMEVDLNLTSNQYSIALVVFFVGYVVFEVPSNLVLGRSRPSIFLSSIMILWGTLTCVMSVVKNFTHLVVLRVIIGCVEAGFAPGVLLLISSWYKQTEQSKRFGVFISAAVLSGAFGGLIAAGIVDSLEGVHGIRGWRWLFIIEGVITVGVAIISLFILPDFPATTRRLSDRERRVAVARLATENVTATTEDTEHLSNLGACKVACLDYRTWAFVIGYMVIVGSSTLTYFYPTLVEGLFGNASTKKVNLLTVPIYGVAFIATGITSYCSDKVPTWRGLIIASWLAFSLICSIIVCAVYNFAARYALLVLMAAGLWSTNGGTLAYASSAFAGMHPQARGVALALVNALGNLAQIYGSYLFPEDDSPKYIMGFSVISAMLAVGVITFSFLHIWFRRRLRSGIIQ</sequence>
<dbReference type="EMBL" id="MVGC01000043">
    <property type="protein sequence ID" value="RJE25598.1"/>
    <property type="molecule type" value="Genomic_DNA"/>
</dbReference>
<organism evidence="8 9">
    <name type="scientific">Aspergillus sclerotialis</name>
    <dbReference type="NCBI Taxonomy" id="2070753"/>
    <lineage>
        <taxon>Eukaryota</taxon>
        <taxon>Fungi</taxon>
        <taxon>Dikarya</taxon>
        <taxon>Ascomycota</taxon>
        <taxon>Pezizomycotina</taxon>
        <taxon>Eurotiomycetes</taxon>
        <taxon>Eurotiomycetidae</taxon>
        <taxon>Eurotiales</taxon>
        <taxon>Aspergillaceae</taxon>
        <taxon>Aspergillus</taxon>
        <taxon>Aspergillus subgen. Polypaecilum</taxon>
    </lineage>
</organism>
<dbReference type="PANTHER" id="PTHR43791">
    <property type="entry name" value="PERMEASE-RELATED"/>
    <property type="match status" value="1"/>
</dbReference>
<dbReference type="PANTHER" id="PTHR43791:SF38">
    <property type="entry name" value="MAJOR FACILITATOR SUPERFAMILY (MFS) PROFILE DOMAIN-CONTAINING PROTEIN"/>
    <property type="match status" value="1"/>
</dbReference>
<feature type="domain" description="Major facilitator superfamily (MFS) profile" evidence="7">
    <location>
        <begin position="45"/>
        <end position="461"/>
    </location>
</feature>
<feature type="transmembrane region" description="Helical" evidence="6">
    <location>
        <begin position="374"/>
        <end position="394"/>
    </location>
</feature>